<accession>A0A392VFJ7</accession>
<dbReference type="AlphaFoldDB" id="A0A392VFJ7"/>
<proteinExistence type="predicted"/>
<feature type="non-terminal residue" evidence="2">
    <location>
        <position position="27"/>
    </location>
</feature>
<dbReference type="Proteomes" id="UP000265520">
    <property type="component" value="Unassembled WGS sequence"/>
</dbReference>
<dbReference type="EMBL" id="LXQA011146551">
    <property type="protein sequence ID" value="MCI86657.1"/>
    <property type="molecule type" value="Genomic_DNA"/>
</dbReference>
<feature type="region of interest" description="Disordered" evidence="1">
    <location>
        <begin position="1"/>
        <end position="27"/>
    </location>
</feature>
<protein>
    <submittedName>
        <fullName evidence="2">Uncharacterized protein</fullName>
    </submittedName>
</protein>
<comment type="caution">
    <text evidence="2">The sequence shown here is derived from an EMBL/GenBank/DDBJ whole genome shotgun (WGS) entry which is preliminary data.</text>
</comment>
<name>A0A392VFJ7_9FABA</name>
<evidence type="ECO:0000313" key="2">
    <source>
        <dbReference type="EMBL" id="MCI86657.1"/>
    </source>
</evidence>
<evidence type="ECO:0000256" key="1">
    <source>
        <dbReference type="SAM" id="MobiDB-lite"/>
    </source>
</evidence>
<reference evidence="2 3" key="1">
    <citation type="journal article" date="2018" name="Front. Plant Sci.">
        <title>Red Clover (Trifolium pratense) and Zigzag Clover (T. medium) - A Picture of Genomic Similarities and Differences.</title>
        <authorList>
            <person name="Dluhosova J."/>
            <person name="Istvanek J."/>
            <person name="Nedelnik J."/>
            <person name="Repkova J."/>
        </authorList>
    </citation>
    <scope>NUCLEOTIDE SEQUENCE [LARGE SCALE GENOMIC DNA]</scope>
    <source>
        <strain evidence="3">cv. 10/8</strain>
        <tissue evidence="2">Leaf</tissue>
    </source>
</reference>
<evidence type="ECO:0000313" key="3">
    <source>
        <dbReference type="Proteomes" id="UP000265520"/>
    </source>
</evidence>
<organism evidence="2 3">
    <name type="scientific">Trifolium medium</name>
    <dbReference type="NCBI Taxonomy" id="97028"/>
    <lineage>
        <taxon>Eukaryota</taxon>
        <taxon>Viridiplantae</taxon>
        <taxon>Streptophyta</taxon>
        <taxon>Embryophyta</taxon>
        <taxon>Tracheophyta</taxon>
        <taxon>Spermatophyta</taxon>
        <taxon>Magnoliopsida</taxon>
        <taxon>eudicotyledons</taxon>
        <taxon>Gunneridae</taxon>
        <taxon>Pentapetalae</taxon>
        <taxon>rosids</taxon>
        <taxon>fabids</taxon>
        <taxon>Fabales</taxon>
        <taxon>Fabaceae</taxon>
        <taxon>Papilionoideae</taxon>
        <taxon>50 kb inversion clade</taxon>
        <taxon>NPAAA clade</taxon>
        <taxon>Hologalegina</taxon>
        <taxon>IRL clade</taxon>
        <taxon>Trifolieae</taxon>
        <taxon>Trifolium</taxon>
    </lineage>
</organism>
<keyword evidence="3" id="KW-1185">Reference proteome</keyword>
<sequence length="27" mass="3190">MYDPKVAQRWLSHQCPPQQGHPRGSRE</sequence>